<evidence type="ECO:0000256" key="4">
    <source>
        <dbReference type="ARBA" id="ARBA00022801"/>
    </source>
</evidence>
<feature type="compositionally biased region" description="Basic and acidic residues" evidence="8">
    <location>
        <begin position="377"/>
        <end position="393"/>
    </location>
</feature>
<dbReference type="GO" id="GO:0005634">
    <property type="term" value="C:nucleus"/>
    <property type="evidence" value="ECO:0007669"/>
    <property type="project" value="UniProtKB-SubCell"/>
</dbReference>
<evidence type="ECO:0000256" key="1">
    <source>
        <dbReference type="ARBA" id="ARBA00004123"/>
    </source>
</evidence>
<feature type="domain" description="Exonuclease" evidence="9">
    <location>
        <begin position="971"/>
        <end position="1130"/>
    </location>
</feature>
<feature type="coiled-coil region" evidence="7">
    <location>
        <begin position="75"/>
        <end position="105"/>
    </location>
</feature>
<dbReference type="InterPro" id="IPR036397">
    <property type="entry name" value="RNaseH_sf"/>
</dbReference>
<dbReference type="FunFam" id="3.30.420.10:FF:000021">
    <property type="entry name" value="RNA exonuclease 1 homolog"/>
    <property type="match status" value="1"/>
</dbReference>
<feature type="compositionally biased region" description="Basic residues" evidence="8">
    <location>
        <begin position="407"/>
        <end position="421"/>
    </location>
</feature>
<evidence type="ECO:0000256" key="3">
    <source>
        <dbReference type="ARBA" id="ARBA00022722"/>
    </source>
</evidence>
<evidence type="ECO:0000256" key="2">
    <source>
        <dbReference type="ARBA" id="ARBA00006357"/>
    </source>
</evidence>
<protein>
    <submittedName>
        <fullName evidence="10">RNA exonuclease 1 homolog</fullName>
    </submittedName>
</protein>
<dbReference type="PANTHER" id="PTHR12801:SF62">
    <property type="entry name" value="RNA EXONUCLEASE 1 HOMOLOG"/>
    <property type="match status" value="1"/>
</dbReference>
<evidence type="ECO:0000313" key="11">
    <source>
        <dbReference type="Proteomes" id="UP000694569"/>
    </source>
</evidence>
<feature type="compositionally biased region" description="Acidic residues" evidence="8">
    <location>
        <begin position="458"/>
        <end position="467"/>
    </location>
</feature>
<dbReference type="GO" id="GO:0004527">
    <property type="term" value="F:exonuclease activity"/>
    <property type="evidence" value="ECO:0007669"/>
    <property type="project" value="UniProtKB-KW"/>
</dbReference>
<feature type="compositionally biased region" description="Polar residues" evidence="8">
    <location>
        <begin position="424"/>
        <end position="440"/>
    </location>
</feature>
<comment type="similarity">
    <text evidence="2">Belongs to the REXO1/REXO3 family.</text>
</comment>
<feature type="compositionally biased region" description="Polar residues" evidence="8">
    <location>
        <begin position="131"/>
        <end position="141"/>
    </location>
</feature>
<gene>
    <name evidence="10" type="primary">REXO1</name>
</gene>
<reference evidence="10" key="2">
    <citation type="submission" date="2025-09" db="UniProtKB">
        <authorList>
            <consortium name="Ensembl"/>
        </authorList>
    </citation>
    <scope>IDENTIFICATION</scope>
</reference>
<dbReference type="InterPro" id="IPR013520">
    <property type="entry name" value="Ribonucl_H"/>
</dbReference>
<dbReference type="InterPro" id="IPR047021">
    <property type="entry name" value="REXO1/3/4-like"/>
</dbReference>
<comment type="subcellular location">
    <subcellularLocation>
        <location evidence="1">Nucleus</location>
    </subcellularLocation>
</comment>
<evidence type="ECO:0000313" key="10">
    <source>
        <dbReference type="Ensembl" id="ENSLLEP00000001112.1"/>
    </source>
</evidence>
<feature type="compositionally biased region" description="Basic and acidic residues" evidence="8">
    <location>
        <begin position="321"/>
        <end position="344"/>
    </location>
</feature>
<feature type="region of interest" description="Disordered" evidence="8">
    <location>
        <begin position="205"/>
        <end position="227"/>
    </location>
</feature>
<dbReference type="InterPro" id="IPR031736">
    <property type="entry name" value="REXO1-like_dom"/>
</dbReference>
<evidence type="ECO:0000256" key="5">
    <source>
        <dbReference type="ARBA" id="ARBA00022839"/>
    </source>
</evidence>
<dbReference type="InterPro" id="IPR012337">
    <property type="entry name" value="RNaseH-like_sf"/>
</dbReference>
<dbReference type="CDD" id="cd06145">
    <property type="entry name" value="REX1_like"/>
    <property type="match status" value="1"/>
</dbReference>
<sequence>MLKSTGYFRAIECPFGECCRRPYCHFRHRGRGVWASTPGEARTGAEYDPYSPDLRKGALCLDGVLEVVPEPGLDILELERVNKAIEAVKSEVEREQKKYEELLETQKDYSVTRKSNNPFSHLEYDPGCYGSSGTYNPTPLSRSRKGSKYTLDDGDRATRKTKCLEYVPTAVTRAPKDKTNKYVIDNSKPPTDMEYDPMSNYSARLLSKDKRQRTKRDRLDSLDEGYSPSPKKMCNSVYEVSLDARFSESDGETEPVVLKSASKSFCSKKTQKASAKSPKYAAVEKKSKPVKEIDVQYNMDDVEKPLKNHSKCSKDSKHKCKNETKTVPEEQPKLGKSENIDLAKKLKGKSKIPGKRKSENVNNGENRAGHKLKTKSSKPEKTSEKLILVKDPVKGSSSHSKNEKLDKKHAKDQKNKKHVHGKSGDTQNGIVKAKSNSITPSGIKGKSKQRTLSHVDLFGDESSEEEDAVKVRKLGLHQSSLGSDGGGHSDPEGESNMKISKCNHRRNSTSSGDSVAIDYSALENELDSDSDPMEECLRVFNESQEVKTEDKGRMGKQSQEKTEQTLATGQKRRISHVTVPNSSVSASKPVVRPYNRPTPQEICYQRIQRAQEQATQLLSQKKALQLNSTERSSFSIRHNKKRIAHFPGSHSSTSSSCQLVSSEAKTRANSEIDEASNTSAQSLKTRTLSGMTSKTTSTVVQRRQAHIPSLQSATLKRPVIPTEFGAKVPTTVRQRYLNLFIDECLKSSCTEQEAFDKALEEEKIVYNRSSSRNIYLNMAVNALTKLRNKGQGTKPVTSECTNKRVTSHESVLGGRRAAKTSYSMQRSTGHQAEELTDVLLYTKLKEYILTPDQLQLHGYPVAHPDKPGRILLTAEEKKTDSSCRVCCRCGSEYLVVPSGKCLRREECVHHWGRLRRQKVSGGWETLYSCCSGAVGSTGCQVAKQHVHNRKEPQDGFVKSLEKPPTEDGNSGVYALDCEMCYTTQGLELTRVTVINSHLKVVYDTFVKPENAIVDYNTRFSGVTEEDMQNTTTSLRDVQAVLLSMFNCDTILIGHSLESDLFALKLIHQAVVDTAIVFPHHLGLPYKRALRSLMADYLKRIIQDSVDGHDSSEDACSCMELMKWRLKEDAKVKR</sequence>
<keyword evidence="5" id="KW-0269">Exonuclease</keyword>
<feature type="region of interest" description="Disordered" evidence="8">
    <location>
        <begin position="541"/>
        <end position="573"/>
    </location>
</feature>
<evidence type="ECO:0000256" key="8">
    <source>
        <dbReference type="SAM" id="MobiDB-lite"/>
    </source>
</evidence>
<keyword evidence="11" id="KW-1185">Reference proteome</keyword>
<feature type="compositionally biased region" description="Basic residues" evidence="8">
    <location>
        <begin position="345"/>
        <end position="355"/>
    </location>
</feature>
<reference evidence="10" key="1">
    <citation type="submission" date="2025-08" db="UniProtKB">
        <authorList>
            <consortium name="Ensembl"/>
        </authorList>
    </citation>
    <scope>IDENTIFICATION</scope>
</reference>
<feature type="region of interest" description="Disordered" evidence="8">
    <location>
        <begin position="113"/>
        <end position="154"/>
    </location>
</feature>
<dbReference type="GO" id="GO:0003676">
    <property type="term" value="F:nucleic acid binding"/>
    <property type="evidence" value="ECO:0007669"/>
    <property type="project" value="InterPro"/>
</dbReference>
<dbReference type="AlphaFoldDB" id="A0A8C5LL52"/>
<dbReference type="PANTHER" id="PTHR12801">
    <property type="entry name" value="RNA EXONUCLEASE REXO1 / RECO3 FAMILY MEMBER-RELATED"/>
    <property type="match status" value="1"/>
</dbReference>
<dbReference type="Proteomes" id="UP000694569">
    <property type="component" value="Unplaced"/>
</dbReference>
<evidence type="ECO:0000259" key="9">
    <source>
        <dbReference type="SMART" id="SM00479"/>
    </source>
</evidence>
<dbReference type="Ensembl" id="ENSLLET00000001170.1">
    <property type="protein sequence ID" value="ENSLLEP00000001112.1"/>
    <property type="gene ID" value="ENSLLEG00000000743.1"/>
</dbReference>
<proteinExistence type="inferred from homology"/>
<dbReference type="Pfam" id="PF15870">
    <property type="entry name" value="EloA-BP1"/>
    <property type="match status" value="1"/>
</dbReference>
<dbReference type="InterPro" id="IPR034922">
    <property type="entry name" value="REX1-like_exo"/>
</dbReference>
<feature type="compositionally biased region" description="Polar residues" evidence="8">
    <location>
        <begin position="675"/>
        <end position="699"/>
    </location>
</feature>
<dbReference type="GeneTree" id="ENSGT00940000158590"/>
<dbReference type="SMART" id="SM00479">
    <property type="entry name" value="EXOIII"/>
    <property type="match status" value="1"/>
</dbReference>
<organism evidence="10 11">
    <name type="scientific">Leptobrachium leishanense</name>
    <name type="common">Leishan spiny toad</name>
    <dbReference type="NCBI Taxonomy" id="445787"/>
    <lineage>
        <taxon>Eukaryota</taxon>
        <taxon>Metazoa</taxon>
        <taxon>Chordata</taxon>
        <taxon>Craniata</taxon>
        <taxon>Vertebrata</taxon>
        <taxon>Euteleostomi</taxon>
        <taxon>Amphibia</taxon>
        <taxon>Batrachia</taxon>
        <taxon>Anura</taxon>
        <taxon>Pelobatoidea</taxon>
        <taxon>Megophryidae</taxon>
        <taxon>Leptobrachium</taxon>
    </lineage>
</organism>
<evidence type="ECO:0000256" key="6">
    <source>
        <dbReference type="ARBA" id="ARBA00023242"/>
    </source>
</evidence>
<keyword evidence="3" id="KW-0540">Nuclease</keyword>
<dbReference type="Gene3D" id="3.30.420.10">
    <property type="entry name" value="Ribonuclease H-like superfamily/Ribonuclease H"/>
    <property type="match status" value="1"/>
</dbReference>
<keyword evidence="4" id="KW-0378">Hydrolase</keyword>
<feature type="compositionally biased region" description="Basic and acidic residues" evidence="8">
    <location>
        <begin position="544"/>
        <end position="563"/>
    </location>
</feature>
<dbReference type="OrthoDB" id="206335at2759"/>
<dbReference type="SUPFAM" id="SSF53098">
    <property type="entry name" value="Ribonuclease H-like"/>
    <property type="match status" value="1"/>
</dbReference>
<keyword evidence="7" id="KW-0175">Coiled coil</keyword>
<keyword evidence="6" id="KW-0539">Nucleus</keyword>
<feature type="region of interest" description="Disordered" evidence="8">
    <location>
        <begin position="668"/>
        <end position="699"/>
    </location>
</feature>
<feature type="compositionally biased region" description="Basic residues" evidence="8">
    <location>
        <begin position="307"/>
        <end position="320"/>
    </location>
</feature>
<accession>A0A8C5LL52</accession>
<name>A0A8C5LL52_9ANUR</name>
<feature type="region of interest" description="Disordered" evidence="8">
    <location>
        <begin position="299"/>
        <end position="514"/>
    </location>
</feature>
<evidence type="ECO:0000256" key="7">
    <source>
        <dbReference type="SAM" id="Coils"/>
    </source>
</evidence>